<evidence type="ECO:0000256" key="3">
    <source>
        <dbReference type="ARBA" id="ARBA00022450"/>
    </source>
</evidence>
<dbReference type="InterPro" id="IPR037022">
    <property type="entry name" value="Formyl_trans_C_sf"/>
</dbReference>
<dbReference type="InterPro" id="IPR015590">
    <property type="entry name" value="Aldehyde_DH_dom"/>
</dbReference>
<accession>A0ABD0X5W0</accession>
<comment type="catalytic activity">
    <reaction evidence="8">
        <text>(6R)-10-formyltetrahydrofolate + NADP(+) + H2O = (6S)-5,6,7,8-tetrahydrofolate + CO2 + NADPH + H(+)</text>
        <dbReference type="Rhea" id="RHEA:10180"/>
        <dbReference type="ChEBI" id="CHEBI:15377"/>
        <dbReference type="ChEBI" id="CHEBI:15378"/>
        <dbReference type="ChEBI" id="CHEBI:16526"/>
        <dbReference type="ChEBI" id="CHEBI:57453"/>
        <dbReference type="ChEBI" id="CHEBI:57783"/>
        <dbReference type="ChEBI" id="CHEBI:58349"/>
        <dbReference type="ChEBI" id="CHEBI:195366"/>
        <dbReference type="EC" id="1.5.1.6"/>
    </reaction>
    <physiologicalReaction direction="left-to-right" evidence="8">
        <dbReference type="Rhea" id="RHEA:10181"/>
    </physiologicalReaction>
</comment>
<dbReference type="InterPro" id="IPR009081">
    <property type="entry name" value="PP-bd_ACP"/>
</dbReference>
<dbReference type="FunFam" id="3.40.605.10:FF:000026">
    <property type="entry name" value="Aldehyde dehydrogenase, putative"/>
    <property type="match status" value="1"/>
</dbReference>
<evidence type="ECO:0000256" key="13">
    <source>
        <dbReference type="PIRSR" id="PIRSR036489-4"/>
    </source>
</evidence>
<gene>
    <name evidence="17" type="ORF">UPYG_G00162310</name>
</gene>
<dbReference type="InterPro" id="IPR036477">
    <property type="entry name" value="Formyl_transf_N_sf"/>
</dbReference>
<feature type="binding site" evidence="12">
    <location>
        <begin position="650"/>
        <end position="651"/>
    </location>
    <ligand>
        <name>NADP(+)</name>
        <dbReference type="ChEBI" id="CHEBI:58349"/>
    </ligand>
</feature>
<dbReference type="Pfam" id="PF02911">
    <property type="entry name" value="Formyl_trans_C"/>
    <property type="match status" value="1"/>
</dbReference>
<dbReference type="GO" id="GO:0009258">
    <property type="term" value="P:10-formyltetrahydrofolate catabolic process"/>
    <property type="evidence" value="ECO:0007669"/>
    <property type="project" value="UniProtKB-UniRule"/>
</dbReference>
<evidence type="ECO:0000256" key="2">
    <source>
        <dbReference type="ARBA" id="ARBA00010978"/>
    </source>
</evidence>
<evidence type="ECO:0000256" key="4">
    <source>
        <dbReference type="ARBA" id="ARBA00022553"/>
    </source>
</evidence>
<feature type="binding site" evidence="12">
    <location>
        <begin position="804"/>
        <end position="806"/>
    </location>
    <ligand>
        <name>NADP(+)</name>
        <dbReference type="ChEBI" id="CHEBI:58349"/>
    </ligand>
</feature>
<organism evidence="17 18">
    <name type="scientific">Umbra pygmaea</name>
    <name type="common">Eastern mudminnow</name>
    <dbReference type="NCBI Taxonomy" id="75934"/>
    <lineage>
        <taxon>Eukaryota</taxon>
        <taxon>Metazoa</taxon>
        <taxon>Chordata</taxon>
        <taxon>Craniata</taxon>
        <taxon>Vertebrata</taxon>
        <taxon>Euteleostomi</taxon>
        <taxon>Actinopterygii</taxon>
        <taxon>Neopterygii</taxon>
        <taxon>Teleostei</taxon>
        <taxon>Protacanthopterygii</taxon>
        <taxon>Esociformes</taxon>
        <taxon>Umbridae</taxon>
        <taxon>Umbra</taxon>
    </lineage>
</organism>
<dbReference type="FunFam" id="3.10.25.10:FF:000002">
    <property type="entry name" value="10-formyltetrahydrofolate dehydrogenase"/>
    <property type="match status" value="1"/>
</dbReference>
<feature type="active site" evidence="14">
    <location>
        <position position="673"/>
    </location>
</feature>
<evidence type="ECO:0000256" key="15">
    <source>
        <dbReference type="RuleBase" id="RU003345"/>
    </source>
</evidence>
<dbReference type="PROSITE" id="PS50075">
    <property type="entry name" value="CARRIER"/>
    <property type="match status" value="1"/>
</dbReference>
<dbReference type="FunFam" id="3.40.605.10:FF:000009">
    <property type="entry name" value="Cytosolic 10-formyltetrahydrofolate dehydrogenase"/>
    <property type="match status" value="1"/>
</dbReference>
<dbReference type="AlphaFoldDB" id="A0ABD0X5W0"/>
<comment type="similarity">
    <text evidence="2 9">In the N-terminal section; belongs to the GART family.</text>
</comment>
<dbReference type="EMBL" id="JAGEUA010000005">
    <property type="protein sequence ID" value="KAL0977861.1"/>
    <property type="molecule type" value="Genomic_DNA"/>
</dbReference>
<feature type="active site" description="Proton donor" evidence="10">
    <location>
        <position position="106"/>
    </location>
</feature>
<keyword evidence="6 9" id="KW-0521">NADP</keyword>
<dbReference type="FunFam" id="3.40.309.10:FF:000008">
    <property type="entry name" value="Cytosolic 10-formyltetrahydrofolate dehydrogenase"/>
    <property type="match status" value="1"/>
</dbReference>
<evidence type="ECO:0000256" key="10">
    <source>
        <dbReference type="PIRSR" id="PIRSR036489-1"/>
    </source>
</evidence>
<dbReference type="InterPro" id="IPR002376">
    <property type="entry name" value="Formyl_transf_N"/>
</dbReference>
<keyword evidence="7 9" id="KW-0560">Oxidoreductase</keyword>
<evidence type="ECO:0000256" key="9">
    <source>
        <dbReference type="PIRNR" id="PIRNR036489"/>
    </source>
</evidence>
<dbReference type="InterPro" id="IPR001555">
    <property type="entry name" value="GART_AS"/>
</dbReference>
<dbReference type="SUPFAM" id="SSF53720">
    <property type="entry name" value="ALDH-like"/>
    <property type="match status" value="1"/>
</dbReference>
<evidence type="ECO:0000313" key="17">
    <source>
        <dbReference type="EMBL" id="KAL0977861.1"/>
    </source>
</evidence>
<feature type="binding site" evidence="12">
    <location>
        <begin position="571"/>
        <end position="573"/>
    </location>
    <ligand>
        <name>NADP(+)</name>
        <dbReference type="ChEBI" id="CHEBI:58349"/>
    </ligand>
</feature>
<dbReference type="PROSITE" id="PS00373">
    <property type="entry name" value="GART"/>
    <property type="match status" value="1"/>
</dbReference>
<dbReference type="InterPro" id="IPR016162">
    <property type="entry name" value="Ald_DH_N"/>
</dbReference>
<dbReference type="InterPro" id="IPR029510">
    <property type="entry name" value="Ald_DH_CS_GLU"/>
</dbReference>
<keyword evidence="18" id="KW-1185">Reference proteome</keyword>
<keyword evidence="4" id="KW-0597">Phosphoprotein</keyword>
<evidence type="ECO:0000256" key="14">
    <source>
        <dbReference type="PROSITE-ProRule" id="PRU10007"/>
    </source>
</evidence>
<protein>
    <recommendedName>
        <fullName evidence="9">10-formyltetrahydrofolate dehydrogenase</fullName>
        <ecNumber evidence="9">1.5.1.6</ecNumber>
    </recommendedName>
</protein>
<dbReference type="EC" id="1.5.1.6" evidence="9"/>
<dbReference type="InterPro" id="IPR016163">
    <property type="entry name" value="Ald_DH_C"/>
</dbReference>
<dbReference type="Gene3D" id="3.40.50.170">
    <property type="entry name" value="Formyl transferase, N-terminal domain"/>
    <property type="match status" value="1"/>
</dbReference>
<comment type="similarity">
    <text evidence="1 9">In the C-terminal section; belongs to the aldehyde dehydrogenase family. ALDH1L subfamily.</text>
</comment>
<dbReference type="InterPro" id="IPR011034">
    <property type="entry name" value="Formyl_transferase-like_C_sf"/>
</dbReference>
<feature type="domain" description="Carrier" evidence="16">
    <location>
        <begin position="318"/>
        <end position="395"/>
    </location>
</feature>
<dbReference type="CDD" id="cd07140">
    <property type="entry name" value="ALDH_F1L_FTFDH"/>
    <property type="match status" value="1"/>
</dbReference>
<feature type="active site" description="Proton donor" evidence="10">
    <location>
        <position position="707"/>
    </location>
</feature>
<keyword evidence="3" id="KW-0596">Phosphopantetheine</keyword>
<dbReference type="PROSITE" id="PS00070">
    <property type="entry name" value="ALDEHYDE_DEHYDR_CYS"/>
    <property type="match status" value="1"/>
</dbReference>
<dbReference type="PROSITE" id="PS00687">
    <property type="entry name" value="ALDEHYDE_DEHYDR_GLU"/>
    <property type="match status" value="1"/>
</dbReference>
<dbReference type="Pfam" id="PF00551">
    <property type="entry name" value="Formyl_trans_N"/>
    <property type="match status" value="1"/>
</dbReference>
<evidence type="ECO:0000256" key="11">
    <source>
        <dbReference type="PIRSR" id="PIRSR036489-2"/>
    </source>
</evidence>
<dbReference type="InterPro" id="IPR016160">
    <property type="entry name" value="Ald_DH_CS_CYS"/>
</dbReference>
<dbReference type="PANTHER" id="PTHR11699">
    <property type="entry name" value="ALDEHYDE DEHYDROGENASE-RELATED"/>
    <property type="match status" value="1"/>
</dbReference>
<feature type="binding site" evidence="11">
    <location>
        <position position="142"/>
    </location>
    <ligand>
        <name>(6R)-10-formyltetrahydrofolate</name>
        <dbReference type="ChEBI" id="CHEBI:195366"/>
    </ligand>
</feature>
<dbReference type="CDD" id="cd08647">
    <property type="entry name" value="FMT_core_FDH_N"/>
    <property type="match status" value="1"/>
</dbReference>
<evidence type="ECO:0000313" key="18">
    <source>
        <dbReference type="Proteomes" id="UP001557470"/>
    </source>
</evidence>
<feature type="binding site" evidence="11">
    <location>
        <begin position="88"/>
        <end position="90"/>
    </location>
    <ligand>
        <name>(6R)-10-formyltetrahydrofolate</name>
        <dbReference type="ChEBI" id="CHEBI:195366"/>
    </ligand>
</feature>
<sequence length="902" mass="99146">MKIAVIGQSVFGLEVYKELRNDGHQIVGVFTIPDKDGKADALGAQAEKDGVTVFKFPRWRLKGKAIPEVVDAYKATGAELNVLPFCSQFIPMEVIDHPAHGSIIYHPSLLPRHRGASAINWTLIHGDKKGGFTVFWADDGLDTGPILLQRECDVEPDDTVNTIYKRFLFPEGVKGTVDAVRLIAEGKAPKIIQPEEGATYEGIQKKDNAKIDWNQSAQALHNWIRGNDKVPGAWAEVDGQKVTFYGSTLVDNGAAPSGQPLEIPGASQPGLVTKAGLVLFGNDGKTLLVKNLQFEDGRMIAASHYFRSGSSASVELTEEEKIFAEQMRAVWTRILTNVAVIEDSTDFFKSGAASMDVVRLVEEVKLQASGCQLLNEDVYMNTTFQEFIQMCVRRLRGEDGEEELQVDYVEQNINNMTVRMPHQLFINGEFVDAEGGKIYKTINPTDGMPICDVSLAQVSDVDRAVAAAKEAFEEGEWGKMNPRDRGRLIYKLADLMEQNQEELATIESIDSGAVYTLALKTHVGMSIQTFRYFAGWCDKIQGCTIPINQARPNRNLTFTKKEPIGVCAIVIPWNYPLMMLAWKTAACLAAGNTVVLKPAQVTPLTAVKFAELTARAGFPKGVINILPGAGTLVGQRLADHPDIRKLAFTGSTPIGKHIMKSCANSNVKKVSLELGGKSPLIIFSDCDMEKAVRMGMSAVFFNKGENCIAAGRLFVEENIHDHYLQKVVEEVKKMKIGDPLDRSTDHGPQNHKAHLDKLVEFCQTGVKEGATLVCGGKQVARPGFFFEPTIFTDVQDHMFIAKEESFGPIMILSKFKSGDVDDVLRRANTTEYGLASGVFTRDISKALYVSEKLNAGTVFVNTYNKTDVAAPFGGFKQSGFGKDLGQDALNEYLKTKSVTIEY</sequence>
<dbReference type="FunFam" id="3.40.50.170:FF:000002">
    <property type="entry name" value="10-formyltetrahydrofolate dehydrogenase"/>
    <property type="match status" value="1"/>
</dbReference>
<dbReference type="InterPro" id="IPR016161">
    <property type="entry name" value="Ald_DH/histidinol_DH"/>
</dbReference>
<reference evidence="17 18" key="1">
    <citation type="submission" date="2024-06" db="EMBL/GenBank/DDBJ databases">
        <authorList>
            <person name="Pan Q."/>
            <person name="Wen M."/>
            <person name="Jouanno E."/>
            <person name="Zahm M."/>
            <person name="Klopp C."/>
            <person name="Cabau C."/>
            <person name="Louis A."/>
            <person name="Berthelot C."/>
            <person name="Parey E."/>
            <person name="Roest Crollius H."/>
            <person name="Montfort J."/>
            <person name="Robinson-Rechavi M."/>
            <person name="Bouchez O."/>
            <person name="Lampietro C."/>
            <person name="Lopez Roques C."/>
            <person name="Donnadieu C."/>
            <person name="Postlethwait J."/>
            <person name="Bobe J."/>
            <person name="Verreycken H."/>
            <person name="Guiguen Y."/>
        </authorList>
    </citation>
    <scope>NUCLEOTIDE SEQUENCE [LARGE SCALE GENOMIC DNA]</scope>
    <source>
        <strain evidence="17">Up_M1</strain>
        <tissue evidence="17">Testis</tissue>
    </source>
</reference>
<evidence type="ECO:0000256" key="7">
    <source>
        <dbReference type="ARBA" id="ARBA00023002"/>
    </source>
</evidence>
<evidence type="ECO:0000256" key="1">
    <source>
        <dbReference type="ARBA" id="ARBA00007995"/>
    </source>
</evidence>
<evidence type="ECO:0000256" key="8">
    <source>
        <dbReference type="ARBA" id="ARBA00048239"/>
    </source>
</evidence>
<dbReference type="InterPro" id="IPR011407">
    <property type="entry name" value="10_FTHF_DH"/>
</dbReference>
<dbReference type="SUPFAM" id="SSF50486">
    <property type="entry name" value="FMT C-terminal domain-like"/>
    <property type="match status" value="1"/>
</dbReference>
<dbReference type="Gene3D" id="3.10.25.10">
    <property type="entry name" value="Formyl transferase, C-terminal domain"/>
    <property type="match status" value="1"/>
</dbReference>
<comment type="caution">
    <text evidence="17">The sequence shown here is derived from an EMBL/GenBank/DDBJ whole genome shotgun (WGS) entry which is preliminary data.</text>
</comment>
<evidence type="ECO:0000256" key="6">
    <source>
        <dbReference type="ARBA" id="ARBA00022857"/>
    </source>
</evidence>
<dbReference type="Proteomes" id="UP001557470">
    <property type="component" value="Unassembled WGS sequence"/>
</dbReference>
<evidence type="ECO:0000256" key="12">
    <source>
        <dbReference type="PIRSR" id="PIRSR036489-3"/>
    </source>
</evidence>
<proteinExistence type="inferred from homology"/>
<name>A0ABD0X5W0_UMBPY</name>
<evidence type="ECO:0000259" key="16">
    <source>
        <dbReference type="PROSITE" id="PS50075"/>
    </source>
</evidence>
<dbReference type="Pfam" id="PF00171">
    <property type="entry name" value="Aldedh"/>
    <property type="match status" value="1"/>
</dbReference>
<feature type="binding site" evidence="12">
    <location>
        <begin position="597"/>
        <end position="600"/>
    </location>
    <ligand>
        <name>NADP(+)</name>
        <dbReference type="ChEBI" id="CHEBI:58349"/>
    </ligand>
</feature>
<dbReference type="PIRSF" id="PIRSF036489">
    <property type="entry name" value="10-FTHFDH"/>
    <property type="match status" value="1"/>
</dbReference>
<keyword evidence="5 9" id="KW-0554">One-carbon metabolism</keyword>
<evidence type="ECO:0000256" key="5">
    <source>
        <dbReference type="ARBA" id="ARBA00022563"/>
    </source>
</evidence>
<dbReference type="Gene3D" id="3.40.309.10">
    <property type="entry name" value="Aldehyde Dehydrogenase, Chain A, domain 2"/>
    <property type="match status" value="1"/>
</dbReference>
<dbReference type="FunFam" id="1.10.1200.10:FF:000002">
    <property type="entry name" value="10-formyltetrahydrofolate dehydrogenase"/>
    <property type="match status" value="1"/>
</dbReference>
<dbReference type="InterPro" id="IPR036736">
    <property type="entry name" value="ACP-like_sf"/>
</dbReference>
<dbReference type="GO" id="GO:0006730">
    <property type="term" value="P:one-carbon metabolic process"/>
    <property type="evidence" value="ECO:0007669"/>
    <property type="project" value="UniProtKB-KW"/>
</dbReference>
<dbReference type="InterPro" id="IPR005793">
    <property type="entry name" value="Formyl_trans_C"/>
</dbReference>
<dbReference type="SUPFAM" id="SSF53328">
    <property type="entry name" value="Formyltransferase"/>
    <property type="match status" value="1"/>
</dbReference>
<feature type="binding site" evidence="12">
    <location>
        <position position="757"/>
    </location>
    <ligand>
        <name>NADP(+)</name>
        <dbReference type="ChEBI" id="CHEBI:58349"/>
    </ligand>
</feature>
<dbReference type="GO" id="GO:0016155">
    <property type="term" value="F:formyltetrahydrofolate dehydrogenase activity"/>
    <property type="evidence" value="ECO:0007669"/>
    <property type="project" value="UniProtKB-UniRule"/>
</dbReference>
<dbReference type="CDD" id="cd08703">
    <property type="entry name" value="FDH_Hydrolase_C"/>
    <property type="match status" value="1"/>
</dbReference>
<feature type="binding site" evidence="12">
    <location>
        <begin position="630"/>
        <end position="635"/>
    </location>
    <ligand>
        <name>NADP(+)</name>
        <dbReference type="ChEBI" id="CHEBI:58349"/>
    </ligand>
</feature>
<feature type="active site" description="Proton acceptor" evidence="10">
    <location>
        <position position="673"/>
    </location>
</feature>
<dbReference type="Gene3D" id="1.10.1200.10">
    <property type="entry name" value="ACP-like"/>
    <property type="match status" value="1"/>
</dbReference>
<comment type="similarity">
    <text evidence="15">Belongs to the aldehyde dehydrogenase family.</text>
</comment>
<dbReference type="Gene3D" id="3.40.605.10">
    <property type="entry name" value="Aldehyde Dehydrogenase, Chain A, domain 1"/>
    <property type="match status" value="1"/>
</dbReference>
<feature type="site" description="Essential for catalytic activity" evidence="13">
    <location>
        <position position="142"/>
    </location>
</feature>